<organism evidence="6 7">
    <name type="scientific">Lysobacter antibioticus</name>
    <dbReference type="NCBI Taxonomy" id="84531"/>
    <lineage>
        <taxon>Bacteria</taxon>
        <taxon>Pseudomonadati</taxon>
        <taxon>Pseudomonadota</taxon>
        <taxon>Gammaproteobacteria</taxon>
        <taxon>Lysobacterales</taxon>
        <taxon>Lysobacteraceae</taxon>
        <taxon>Lysobacter</taxon>
    </lineage>
</organism>
<dbReference type="InterPro" id="IPR036388">
    <property type="entry name" value="WH-like_DNA-bd_sf"/>
</dbReference>
<dbReference type="Pfam" id="PF01037">
    <property type="entry name" value="AsnC_trans_reg"/>
    <property type="match status" value="1"/>
</dbReference>
<dbReference type="InterPro" id="IPR019887">
    <property type="entry name" value="Tscrpt_reg_AsnC/Lrp_C"/>
</dbReference>
<dbReference type="AlphaFoldDB" id="A0A0S2FG73"/>
<sequence>MAYRAHSPAPVSTRQNAGQAGDAAGDLAGWVALAMKTLDETDRKLIALLQDNARLSTVALAKAVGLSRSTVQERLQRLEAGGVIAQYTVRLGSGGDPLRAWLLLRYGEGFSCDDVVPPLALLPQVRLIHSVAGEIDLMVLVETHSPSELADLRERVAALKGVDDVTTVPVLRTALDRS</sequence>
<name>A0A0S2FG73_LYSAN</name>
<accession>A0A0S2FG73</accession>
<dbReference type="SUPFAM" id="SSF54909">
    <property type="entry name" value="Dimeric alpha+beta barrel"/>
    <property type="match status" value="1"/>
</dbReference>
<keyword evidence="7" id="KW-1185">Reference proteome</keyword>
<dbReference type="Gene3D" id="1.10.10.10">
    <property type="entry name" value="Winged helix-like DNA-binding domain superfamily/Winged helix DNA-binding domain"/>
    <property type="match status" value="1"/>
</dbReference>
<gene>
    <name evidence="6" type="ORF">LA76x_4427</name>
</gene>
<dbReference type="Proteomes" id="UP000060787">
    <property type="component" value="Chromosome"/>
</dbReference>
<dbReference type="InterPro" id="IPR036390">
    <property type="entry name" value="WH_DNA-bd_sf"/>
</dbReference>
<dbReference type="InterPro" id="IPR019885">
    <property type="entry name" value="Tscrpt_reg_HTH_AsnC-type_CS"/>
</dbReference>
<dbReference type="SUPFAM" id="SSF46785">
    <property type="entry name" value="Winged helix' DNA-binding domain"/>
    <property type="match status" value="1"/>
</dbReference>
<evidence type="ECO:0000313" key="7">
    <source>
        <dbReference type="Proteomes" id="UP000060787"/>
    </source>
</evidence>
<dbReference type="GO" id="GO:0005829">
    <property type="term" value="C:cytosol"/>
    <property type="evidence" value="ECO:0007669"/>
    <property type="project" value="TreeGrafter"/>
</dbReference>
<dbReference type="InterPro" id="IPR019888">
    <property type="entry name" value="Tscrpt_reg_AsnC-like"/>
</dbReference>
<dbReference type="PROSITE" id="PS50956">
    <property type="entry name" value="HTH_ASNC_2"/>
    <property type="match status" value="1"/>
</dbReference>
<dbReference type="CDD" id="cd00090">
    <property type="entry name" value="HTH_ARSR"/>
    <property type="match status" value="1"/>
</dbReference>
<dbReference type="GO" id="GO:0006355">
    <property type="term" value="P:regulation of DNA-templated transcription"/>
    <property type="evidence" value="ECO:0007669"/>
    <property type="project" value="UniProtKB-ARBA"/>
</dbReference>
<dbReference type="InterPro" id="IPR011008">
    <property type="entry name" value="Dimeric_a/b-barrel"/>
</dbReference>
<keyword evidence="2" id="KW-0238">DNA-binding</keyword>
<evidence type="ECO:0000256" key="2">
    <source>
        <dbReference type="ARBA" id="ARBA00023125"/>
    </source>
</evidence>
<keyword evidence="3" id="KW-0804">Transcription</keyword>
<keyword evidence="1" id="KW-0805">Transcription regulation</keyword>
<evidence type="ECO:0000256" key="3">
    <source>
        <dbReference type="ARBA" id="ARBA00023163"/>
    </source>
</evidence>
<dbReference type="GO" id="GO:0043200">
    <property type="term" value="P:response to amino acid"/>
    <property type="evidence" value="ECO:0007669"/>
    <property type="project" value="TreeGrafter"/>
</dbReference>
<dbReference type="PANTHER" id="PTHR30154">
    <property type="entry name" value="LEUCINE-RESPONSIVE REGULATORY PROTEIN"/>
    <property type="match status" value="1"/>
</dbReference>
<protein>
    <submittedName>
        <fullName evidence="6">AsnC family protein</fullName>
    </submittedName>
</protein>
<dbReference type="GO" id="GO:0043565">
    <property type="term" value="F:sequence-specific DNA binding"/>
    <property type="evidence" value="ECO:0007669"/>
    <property type="project" value="InterPro"/>
</dbReference>
<evidence type="ECO:0000256" key="4">
    <source>
        <dbReference type="SAM" id="MobiDB-lite"/>
    </source>
</evidence>
<dbReference type="EMBL" id="CP011129">
    <property type="protein sequence ID" value="ALN82537.1"/>
    <property type="molecule type" value="Genomic_DNA"/>
</dbReference>
<dbReference type="SMART" id="SM00344">
    <property type="entry name" value="HTH_ASNC"/>
    <property type="match status" value="1"/>
</dbReference>
<dbReference type="KEGG" id="lab:LA76x_4427"/>
<evidence type="ECO:0000256" key="1">
    <source>
        <dbReference type="ARBA" id="ARBA00023015"/>
    </source>
</evidence>
<evidence type="ECO:0000259" key="5">
    <source>
        <dbReference type="PROSITE" id="PS50956"/>
    </source>
</evidence>
<dbReference type="PROSITE" id="PS00519">
    <property type="entry name" value="HTH_ASNC_1"/>
    <property type="match status" value="1"/>
</dbReference>
<reference evidence="6 7" key="1">
    <citation type="journal article" date="2015" name="BMC Genomics">
        <title>Comparative genomics and metabolic profiling of the genus Lysobacter.</title>
        <authorList>
            <person name="de Bruijn I."/>
            <person name="Cheng X."/>
            <person name="de Jager V."/>
            <person name="Exposito R.G."/>
            <person name="Watrous J."/>
            <person name="Patel N."/>
            <person name="Postma J."/>
            <person name="Dorrestein P.C."/>
            <person name="Kobayashi D."/>
            <person name="Raaijmakers J.M."/>
        </authorList>
    </citation>
    <scope>NUCLEOTIDE SEQUENCE [LARGE SCALE GENOMIC DNA]</scope>
    <source>
        <strain evidence="6 7">76</strain>
    </source>
</reference>
<dbReference type="eggNOG" id="COG1522">
    <property type="taxonomic scope" value="Bacteria"/>
</dbReference>
<dbReference type="PANTHER" id="PTHR30154:SF53">
    <property type="entry name" value="HTH-TYPE TRANSCRIPTIONAL REGULATOR LRPC"/>
    <property type="match status" value="1"/>
</dbReference>
<dbReference type="InterPro" id="IPR011991">
    <property type="entry name" value="ArsR-like_HTH"/>
</dbReference>
<dbReference type="Pfam" id="PF13404">
    <property type="entry name" value="HTH_AsnC-type"/>
    <property type="match status" value="1"/>
</dbReference>
<dbReference type="PRINTS" id="PR00033">
    <property type="entry name" value="HTHASNC"/>
</dbReference>
<evidence type="ECO:0000313" key="6">
    <source>
        <dbReference type="EMBL" id="ALN82537.1"/>
    </source>
</evidence>
<proteinExistence type="predicted"/>
<dbReference type="PATRIC" id="fig|84531.8.peg.4425"/>
<dbReference type="InterPro" id="IPR000485">
    <property type="entry name" value="AsnC-type_HTH_dom"/>
</dbReference>
<dbReference type="STRING" id="84531.LA76x_4427"/>
<feature type="domain" description="HTH asnC-type" evidence="5">
    <location>
        <begin position="38"/>
        <end position="111"/>
    </location>
</feature>
<feature type="region of interest" description="Disordered" evidence="4">
    <location>
        <begin position="1"/>
        <end position="20"/>
    </location>
</feature>
<dbReference type="Gene3D" id="3.30.70.920">
    <property type="match status" value="1"/>
</dbReference>